<dbReference type="EMBL" id="BGZK01001963">
    <property type="protein sequence ID" value="GBP88878.1"/>
    <property type="molecule type" value="Genomic_DNA"/>
</dbReference>
<name>A0A4C1ZM91_EUMVA</name>
<dbReference type="Proteomes" id="UP000299102">
    <property type="component" value="Unassembled WGS sequence"/>
</dbReference>
<accession>A0A4C1ZM91</accession>
<dbReference type="AlphaFoldDB" id="A0A4C1ZM91"/>
<evidence type="ECO:0000313" key="2">
    <source>
        <dbReference type="Proteomes" id="UP000299102"/>
    </source>
</evidence>
<keyword evidence="2" id="KW-1185">Reference proteome</keyword>
<gene>
    <name evidence="1" type="ORF">EVAR_63900_1</name>
</gene>
<proteinExistence type="predicted"/>
<sequence>MRKWRHVLVERPRPPAPAAIQLWVSIVELRTPAHGRLQLTCIATIPDQVGPGENFADVKKQTVAVAVNERSARKSSQDAIRDAALLLRPTSLPFVVTAAALRLLHHCTLD</sequence>
<dbReference type="OrthoDB" id="8915289at2759"/>
<protein>
    <submittedName>
        <fullName evidence="1">Uncharacterized protein</fullName>
    </submittedName>
</protein>
<reference evidence="1 2" key="1">
    <citation type="journal article" date="2019" name="Commun. Biol.">
        <title>The bagworm genome reveals a unique fibroin gene that provides high tensile strength.</title>
        <authorList>
            <person name="Kono N."/>
            <person name="Nakamura H."/>
            <person name="Ohtoshi R."/>
            <person name="Tomita M."/>
            <person name="Numata K."/>
            <person name="Arakawa K."/>
        </authorList>
    </citation>
    <scope>NUCLEOTIDE SEQUENCE [LARGE SCALE GENOMIC DNA]</scope>
</reference>
<comment type="caution">
    <text evidence="1">The sequence shown here is derived from an EMBL/GenBank/DDBJ whole genome shotgun (WGS) entry which is preliminary data.</text>
</comment>
<organism evidence="1 2">
    <name type="scientific">Eumeta variegata</name>
    <name type="common">Bagworm moth</name>
    <name type="synonym">Eumeta japonica</name>
    <dbReference type="NCBI Taxonomy" id="151549"/>
    <lineage>
        <taxon>Eukaryota</taxon>
        <taxon>Metazoa</taxon>
        <taxon>Ecdysozoa</taxon>
        <taxon>Arthropoda</taxon>
        <taxon>Hexapoda</taxon>
        <taxon>Insecta</taxon>
        <taxon>Pterygota</taxon>
        <taxon>Neoptera</taxon>
        <taxon>Endopterygota</taxon>
        <taxon>Lepidoptera</taxon>
        <taxon>Glossata</taxon>
        <taxon>Ditrysia</taxon>
        <taxon>Tineoidea</taxon>
        <taxon>Psychidae</taxon>
        <taxon>Oiketicinae</taxon>
        <taxon>Eumeta</taxon>
    </lineage>
</organism>
<evidence type="ECO:0000313" key="1">
    <source>
        <dbReference type="EMBL" id="GBP88878.1"/>
    </source>
</evidence>